<dbReference type="AlphaFoldDB" id="A0A1C3NRC2"/>
<evidence type="ECO:0000313" key="2">
    <source>
        <dbReference type="Proteomes" id="UP000092503"/>
    </source>
</evidence>
<proteinExistence type="predicted"/>
<reference evidence="1 2" key="1">
    <citation type="submission" date="2016-06" db="EMBL/GenBank/DDBJ databases">
        <authorList>
            <person name="Kjaerup R.B."/>
            <person name="Dalgaard T.S."/>
            <person name="Juul-Madsen H.R."/>
        </authorList>
    </citation>
    <scope>NUCLEOTIDE SEQUENCE [LARGE SCALE GENOMIC DNA]</scope>
    <source>
        <strain evidence="1">LMG947</strain>
    </source>
</reference>
<sequence>MTVALPLRTPRSPIELIQALGLVGEGPAQQILSPERLDALLQRRAGFDWLHLGQTTIPIGHLLDVIQSDPCLLPPRTGHLGNWEAIARCQAGAPDFNWAAAAEGLGYPLIYGFNQTENEALDQGDVVYLPGSLVEEGQRSPCRLHTWDGQRFVERNRSSSLFTPLVKAAVGDELLPLSRLHRQRMERLSRFNFVMEADALLAHEDRLRRILEACVEEAAAQPNPRVALQSVFDRQVDLAAVVTRQDIVRHGPGWKMGPHYYASTGELVETALLPFRAVAQPEAFFSAMPQHPAYLPVVAAPAVQLIAAFLGTHYPRCLDASYRTDCSFNPHFHWGARDMAGYPPVQNGYFARSSRAKIARRTADMLVRRFQDLDPVLFVLIPASIFMLCPTAASEGDSEAVADLIAKVRDRAGALPAEKAMAGVSDVVSRWLATGPSVSPYFLRRFLPRSGVGHGAPLPPPSTLVRPEGFTSFSLRQACMTVAALMEQVPALQAGHHA</sequence>
<organism evidence="1 2">
    <name type="scientific">Xanthomonas bromi</name>
    <dbReference type="NCBI Taxonomy" id="56449"/>
    <lineage>
        <taxon>Bacteria</taxon>
        <taxon>Pseudomonadati</taxon>
        <taxon>Pseudomonadota</taxon>
        <taxon>Gammaproteobacteria</taxon>
        <taxon>Lysobacterales</taxon>
        <taxon>Lysobacteraceae</taxon>
        <taxon>Xanthomonas</taxon>
    </lineage>
</organism>
<gene>
    <name evidence="1" type="ORF">XBLMG947_3679</name>
</gene>
<dbReference type="RefSeq" id="WP_219819467.1">
    <property type="nucleotide sequence ID" value="NZ_FLTX01000067.1"/>
</dbReference>
<dbReference type="Pfam" id="PF19490">
    <property type="entry name" value="DUF6025"/>
    <property type="match status" value="1"/>
</dbReference>
<dbReference type="Proteomes" id="UP000092503">
    <property type="component" value="Unassembled WGS sequence"/>
</dbReference>
<dbReference type="InterPro" id="IPR046067">
    <property type="entry name" value="DUF6025"/>
</dbReference>
<name>A0A1C3NRC2_9XANT</name>
<accession>A0A1C3NRC2</accession>
<protein>
    <submittedName>
        <fullName evidence="1">Uncharacterized protein</fullName>
    </submittedName>
</protein>
<evidence type="ECO:0000313" key="1">
    <source>
        <dbReference type="EMBL" id="SBV52878.1"/>
    </source>
</evidence>
<dbReference type="EMBL" id="FLTX01000067">
    <property type="protein sequence ID" value="SBV52878.1"/>
    <property type="molecule type" value="Genomic_DNA"/>
</dbReference>
<dbReference type="STRING" id="56449.XBLMG947_3679"/>